<feature type="compositionally biased region" description="Polar residues" evidence="5">
    <location>
        <begin position="49"/>
        <end position="65"/>
    </location>
</feature>
<organism evidence="7 8">
    <name type="scientific">Hibiscus sabdariffa</name>
    <name type="common">roselle</name>
    <dbReference type="NCBI Taxonomy" id="183260"/>
    <lineage>
        <taxon>Eukaryota</taxon>
        <taxon>Viridiplantae</taxon>
        <taxon>Streptophyta</taxon>
        <taxon>Embryophyta</taxon>
        <taxon>Tracheophyta</taxon>
        <taxon>Spermatophyta</taxon>
        <taxon>Magnoliopsida</taxon>
        <taxon>eudicotyledons</taxon>
        <taxon>Gunneridae</taxon>
        <taxon>Pentapetalae</taxon>
        <taxon>rosids</taxon>
        <taxon>malvids</taxon>
        <taxon>Malvales</taxon>
        <taxon>Malvaceae</taxon>
        <taxon>Malvoideae</taxon>
        <taxon>Hibiscus</taxon>
    </lineage>
</organism>
<keyword evidence="3" id="KW-0445">Lipid transport</keyword>
<dbReference type="Pfam" id="PF15413">
    <property type="entry name" value="PH_11"/>
    <property type="match status" value="1"/>
</dbReference>
<dbReference type="PROSITE" id="PS50003">
    <property type="entry name" value="PH_DOMAIN"/>
    <property type="match status" value="1"/>
</dbReference>
<dbReference type="PANTHER" id="PTHR10972">
    <property type="entry name" value="OXYSTEROL-BINDING PROTEIN-RELATED"/>
    <property type="match status" value="1"/>
</dbReference>
<evidence type="ECO:0000256" key="1">
    <source>
        <dbReference type="ARBA" id="ARBA00003361"/>
    </source>
</evidence>
<comment type="caution">
    <text evidence="7">The sequence shown here is derived from an EMBL/GenBank/DDBJ whole genome shotgun (WGS) entry which is preliminary data.</text>
</comment>
<gene>
    <name evidence="7" type="ORF">V6N12_041152</name>
</gene>
<feature type="compositionally biased region" description="Low complexity" evidence="5">
    <location>
        <begin position="7"/>
        <end position="19"/>
    </location>
</feature>
<evidence type="ECO:0000256" key="3">
    <source>
        <dbReference type="ARBA" id="ARBA00023055"/>
    </source>
</evidence>
<feature type="compositionally biased region" description="Acidic residues" evidence="5">
    <location>
        <begin position="377"/>
        <end position="392"/>
    </location>
</feature>
<keyword evidence="2" id="KW-0813">Transport</keyword>
<keyword evidence="4" id="KW-0446">Lipid-binding</keyword>
<feature type="region of interest" description="Disordered" evidence="5">
    <location>
        <begin position="363"/>
        <end position="393"/>
    </location>
</feature>
<evidence type="ECO:0000313" key="7">
    <source>
        <dbReference type="EMBL" id="KAK8552565.1"/>
    </source>
</evidence>
<feature type="region of interest" description="Disordered" evidence="5">
    <location>
        <begin position="1"/>
        <end position="75"/>
    </location>
</feature>
<dbReference type="Gene3D" id="3.30.70.3490">
    <property type="match status" value="1"/>
</dbReference>
<dbReference type="InterPro" id="IPR000648">
    <property type="entry name" value="Oxysterol-bd"/>
</dbReference>
<dbReference type="InterPro" id="IPR037239">
    <property type="entry name" value="OSBP_sf"/>
</dbReference>
<dbReference type="SUPFAM" id="SSF50729">
    <property type="entry name" value="PH domain-like"/>
    <property type="match status" value="1"/>
</dbReference>
<keyword evidence="8" id="KW-1185">Reference proteome</keyword>
<evidence type="ECO:0000256" key="4">
    <source>
        <dbReference type="ARBA" id="ARBA00023121"/>
    </source>
</evidence>
<evidence type="ECO:0000256" key="2">
    <source>
        <dbReference type="ARBA" id="ARBA00022448"/>
    </source>
</evidence>
<sequence length="798" mass="90874">MPPPTPATTVTTTSSSGPSFRSNSVRSTVPIMCQSNQNQNNQHRRSSSVDLNRLSQRHGTSSGREVTTAPVPAPPPQVDVKINDIVGNGISGVLYKWVNYGKGWKSRWFVLQDGVLSYYKIHGPDKIVVSQETERGSKVIGEESLRIISRHRNSISHHSLNRRKPFGEVHLKVSSIRESRSDDKRFSIFTGTKRLHLRAETRDDRVAWVEALQAVKDMFPRMSNSELMAPMDNVAVSTEKLRQRLMQEKVNESVIQDSEQIMKSEFSALQNHLVLLKQKQSLLIDTLRLLETEKVDLENTVVDESQNKLNDLGASSMIRQDKSSGSVTDSDDDNERVDAAEEETDEDDHTFFDTRDFLSSSSFKSNGSDFRTSSFSSDDDGTNAADSEDDTDPYIKSVGSNFPCIKRRKKLPDPVEKEKGVSLWSMIKDNIGKDLTKVCLPVYFNEPLSSLQKCFEDLEYSYLLDRAYEWGKRGNNLMRILNVAAFAVSGYSSTEGRICKPFNPLLGETYEADFPDKGVRFFSEKVSHHPMIVACHCQGTGWKFWGDSNLKSKFWGRSIQLDPVGVLTLEFDDGEVFKWSKVTTSIYNLILGKLYCDHYGTMRIEGNREYSCKLKFKEQSIIDRNPHQVHGVVQDRHGKTVATLFGKWDESMHYVNGDCSAKGKGLDSLAESHLLWKRSKPSKYPTRYNLTRFAITLNELTPGLKEKLPPTDSRLRPDQRHLENGEYEMANSEKLRLEQRQRQARNMQERGWRPRWFAKDKNSDSYGYIGGYWEARDKGKWDSCPVIFGQIPSDHSLD</sequence>
<evidence type="ECO:0000313" key="8">
    <source>
        <dbReference type="Proteomes" id="UP001472677"/>
    </source>
</evidence>
<comment type="function">
    <text evidence="1">May be involved in the transport of sterols.</text>
</comment>
<name>A0ABR2E7N6_9ROSI</name>
<dbReference type="SMART" id="SM00233">
    <property type="entry name" value="PH"/>
    <property type="match status" value="1"/>
</dbReference>
<dbReference type="SUPFAM" id="SSF144000">
    <property type="entry name" value="Oxysterol-binding protein-like"/>
    <property type="match status" value="1"/>
</dbReference>
<evidence type="ECO:0000256" key="5">
    <source>
        <dbReference type="SAM" id="MobiDB-lite"/>
    </source>
</evidence>
<accession>A0ABR2E7N6</accession>
<dbReference type="Proteomes" id="UP001472677">
    <property type="component" value="Unassembled WGS sequence"/>
</dbReference>
<protein>
    <recommendedName>
        <fullName evidence="6">PH domain-containing protein</fullName>
    </recommendedName>
</protein>
<feature type="compositionally biased region" description="Acidic residues" evidence="5">
    <location>
        <begin position="329"/>
        <end position="348"/>
    </location>
</feature>
<dbReference type="Gene3D" id="2.30.29.30">
    <property type="entry name" value="Pleckstrin-homology domain (PH domain)/Phosphotyrosine-binding domain (PTB)"/>
    <property type="match status" value="1"/>
</dbReference>
<proteinExistence type="predicted"/>
<feature type="domain" description="PH" evidence="6">
    <location>
        <begin position="87"/>
        <end position="217"/>
    </location>
</feature>
<dbReference type="InterPro" id="IPR001849">
    <property type="entry name" value="PH_domain"/>
</dbReference>
<feature type="region of interest" description="Disordered" evidence="5">
    <location>
        <begin position="312"/>
        <end position="351"/>
    </location>
</feature>
<dbReference type="Pfam" id="PF01237">
    <property type="entry name" value="Oxysterol_BP"/>
    <property type="match status" value="1"/>
</dbReference>
<dbReference type="PANTHER" id="PTHR10972:SF96">
    <property type="entry name" value="OXYSTEROL-BINDING PROTEIN-RELATED PROTEIN 1A-RELATED"/>
    <property type="match status" value="1"/>
</dbReference>
<evidence type="ECO:0000259" key="6">
    <source>
        <dbReference type="PROSITE" id="PS50003"/>
    </source>
</evidence>
<feature type="compositionally biased region" description="Low complexity" evidence="5">
    <location>
        <begin position="363"/>
        <end position="376"/>
    </location>
</feature>
<dbReference type="Gene3D" id="2.40.160.120">
    <property type="match status" value="1"/>
</dbReference>
<dbReference type="EMBL" id="JBBPBM010000020">
    <property type="protein sequence ID" value="KAK8552565.1"/>
    <property type="molecule type" value="Genomic_DNA"/>
</dbReference>
<reference evidence="7 8" key="1">
    <citation type="journal article" date="2024" name="G3 (Bethesda)">
        <title>Genome assembly of Hibiscus sabdariffa L. provides insights into metabolisms of medicinal natural products.</title>
        <authorList>
            <person name="Kim T."/>
        </authorList>
    </citation>
    <scope>NUCLEOTIDE SEQUENCE [LARGE SCALE GENOMIC DNA]</scope>
    <source>
        <strain evidence="7">TK-2024</strain>
        <tissue evidence="7">Old leaves</tissue>
    </source>
</reference>
<dbReference type="CDD" id="cd13294">
    <property type="entry name" value="PH_ORP_plant"/>
    <property type="match status" value="1"/>
</dbReference>
<dbReference type="InterPro" id="IPR011993">
    <property type="entry name" value="PH-like_dom_sf"/>
</dbReference>